<name>A0A397UEB7_9GLOM</name>
<feature type="transmembrane region" description="Helical" evidence="1">
    <location>
        <begin position="50"/>
        <end position="68"/>
    </location>
</feature>
<proteinExistence type="predicted"/>
<keyword evidence="1" id="KW-0472">Membrane</keyword>
<sequence length="315" mass="35501">MAGQVIANSQLTPSSSSFMITTHQLDQAQAVTNSTTITTTHINIQKVINILKIISMLFYVSICIYIMLKSSLFINSYFEAVMILFAFIISIIYLLIDLVLIINKSVRISVKRGGLSTSAFICYFITSITLNTMTDMNTLETNPLSIIIVSLWIVTMISLNVSIVTFPKFLLFNDVTLKNLVIIFKNILLLLFIIFYTIQIIVFGSFRPSSRDGIFLILFVTGIINLSFEVGLVLYNKLCCLSSQIIKFNVVGRSFRILFFGIYLGFALTNNFTSSLSYYSVVDALIWIITASCFSEIIANDIILEKNIRNINVDY</sequence>
<feature type="transmembrane region" description="Helical" evidence="1">
    <location>
        <begin position="255"/>
        <end position="272"/>
    </location>
</feature>
<keyword evidence="1" id="KW-0812">Transmembrane</keyword>
<keyword evidence="1" id="KW-1133">Transmembrane helix</keyword>
<accession>A0A397UEB7</accession>
<feature type="transmembrane region" description="Helical" evidence="1">
    <location>
        <begin position="114"/>
        <end position="132"/>
    </location>
</feature>
<keyword evidence="3" id="KW-1185">Reference proteome</keyword>
<feature type="transmembrane region" description="Helical" evidence="1">
    <location>
        <begin position="187"/>
        <end position="207"/>
    </location>
</feature>
<feature type="transmembrane region" description="Helical" evidence="1">
    <location>
        <begin position="80"/>
        <end position="102"/>
    </location>
</feature>
<evidence type="ECO:0008006" key="4">
    <source>
        <dbReference type="Google" id="ProtNLM"/>
    </source>
</evidence>
<reference evidence="2 3" key="1">
    <citation type="submission" date="2018-06" db="EMBL/GenBank/DDBJ databases">
        <title>Comparative genomics reveals the genomic features of Rhizophagus irregularis, R. cerebriforme, R. diaphanum and Gigaspora rosea, and their symbiotic lifestyle signature.</title>
        <authorList>
            <person name="Morin E."/>
            <person name="San Clemente H."/>
            <person name="Chen E.C.H."/>
            <person name="De La Providencia I."/>
            <person name="Hainaut M."/>
            <person name="Kuo A."/>
            <person name="Kohler A."/>
            <person name="Murat C."/>
            <person name="Tang N."/>
            <person name="Roy S."/>
            <person name="Loubradou J."/>
            <person name="Henrissat B."/>
            <person name="Grigoriev I.V."/>
            <person name="Corradi N."/>
            <person name="Roux C."/>
            <person name="Martin F.M."/>
        </authorList>
    </citation>
    <scope>NUCLEOTIDE SEQUENCE [LARGE SCALE GENOMIC DNA]</scope>
    <source>
        <strain evidence="2 3">DAOM 194757</strain>
    </source>
</reference>
<feature type="transmembrane region" description="Helical" evidence="1">
    <location>
        <begin position="213"/>
        <end position="235"/>
    </location>
</feature>
<dbReference type="EMBL" id="QKWP01001499">
    <property type="protein sequence ID" value="RIB08514.1"/>
    <property type="molecule type" value="Genomic_DNA"/>
</dbReference>
<dbReference type="OrthoDB" id="10438509at2759"/>
<evidence type="ECO:0000256" key="1">
    <source>
        <dbReference type="SAM" id="Phobius"/>
    </source>
</evidence>
<evidence type="ECO:0000313" key="3">
    <source>
        <dbReference type="Proteomes" id="UP000266673"/>
    </source>
</evidence>
<protein>
    <recommendedName>
        <fullName evidence="4">Transmembrane protein</fullName>
    </recommendedName>
</protein>
<feature type="transmembrane region" description="Helical" evidence="1">
    <location>
        <begin position="144"/>
        <end position="166"/>
    </location>
</feature>
<comment type="caution">
    <text evidence="2">The sequence shown here is derived from an EMBL/GenBank/DDBJ whole genome shotgun (WGS) entry which is preliminary data.</text>
</comment>
<dbReference type="Proteomes" id="UP000266673">
    <property type="component" value="Unassembled WGS sequence"/>
</dbReference>
<gene>
    <name evidence="2" type="ORF">C2G38_2251966</name>
</gene>
<organism evidence="2 3">
    <name type="scientific">Gigaspora rosea</name>
    <dbReference type="NCBI Taxonomy" id="44941"/>
    <lineage>
        <taxon>Eukaryota</taxon>
        <taxon>Fungi</taxon>
        <taxon>Fungi incertae sedis</taxon>
        <taxon>Mucoromycota</taxon>
        <taxon>Glomeromycotina</taxon>
        <taxon>Glomeromycetes</taxon>
        <taxon>Diversisporales</taxon>
        <taxon>Gigasporaceae</taxon>
        <taxon>Gigaspora</taxon>
    </lineage>
</organism>
<dbReference type="AlphaFoldDB" id="A0A397UEB7"/>
<feature type="transmembrane region" description="Helical" evidence="1">
    <location>
        <begin position="278"/>
        <end position="299"/>
    </location>
</feature>
<evidence type="ECO:0000313" key="2">
    <source>
        <dbReference type="EMBL" id="RIB08514.1"/>
    </source>
</evidence>